<dbReference type="KEGG" id="dpx:DAPPUDRAFT_7096"/>
<evidence type="ECO:0000313" key="11">
    <source>
        <dbReference type="Proteomes" id="UP000000305"/>
    </source>
</evidence>
<sequence length="73" mass="8033">YISFDGPGGDLAHALLSNLDYRGIVHFDEAETWSTSSNGTNLFQLATHQFGHVLGLEDSKVRTAAVMHSIHDY</sequence>
<keyword evidence="3" id="KW-0645">Protease</keyword>
<dbReference type="OrthoDB" id="406838at2759"/>
<evidence type="ECO:0000256" key="3">
    <source>
        <dbReference type="ARBA" id="ARBA00022670"/>
    </source>
</evidence>
<evidence type="ECO:0000256" key="1">
    <source>
        <dbReference type="ARBA" id="ARBA00001947"/>
    </source>
</evidence>
<dbReference type="PANTHER" id="PTHR10201">
    <property type="entry name" value="MATRIX METALLOPROTEINASE"/>
    <property type="match status" value="1"/>
</dbReference>
<dbReference type="GO" id="GO:0008270">
    <property type="term" value="F:zinc ion binding"/>
    <property type="evidence" value="ECO:0007669"/>
    <property type="project" value="InterPro"/>
</dbReference>
<keyword evidence="6" id="KW-0378">Hydrolase</keyword>
<keyword evidence="7" id="KW-0862">Zinc</keyword>
<dbReference type="MEROPS" id="M10.029"/>
<evidence type="ECO:0000256" key="2">
    <source>
        <dbReference type="ARBA" id="ARBA00010370"/>
    </source>
</evidence>
<dbReference type="Proteomes" id="UP000000305">
    <property type="component" value="Unassembled WGS sequence"/>
</dbReference>
<accession>E9GX65</accession>
<dbReference type="AlphaFoldDB" id="E9GX65"/>
<evidence type="ECO:0000259" key="9">
    <source>
        <dbReference type="Pfam" id="PF00413"/>
    </source>
</evidence>
<dbReference type="InParanoid" id="E9GX65"/>
<dbReference type="GO" id="GO:0004222">
    <property type="term" value="F:metalloendopeptidase activity"/>
    <property type="evidence" value="ECO:0007669"/>
    <property type="project" value="InterPro"/>
</dbReference>
<evidence type="ECO:0000256" key="8">
    <source>
        <dbReference type="ARBA" id="ARBA00023049"/>
    </source>
</evidence>
<gene>
    <name evidence="10" type="ORF">DAPPUDRAFT_7096</name>
</gene>
<feature type="non-terminal residue" evidence="10">
    <location>
        <position position="73"/>
    </location>
</feature>
<dbReference type="Pfam" id="PF00413">
    <property type="entry name" value="Peptidase_M10"/>
    <property type="match status" value="1"/>
</dbReference>
<comment type="similarity">
    <text evidence="2">Belongs to the peptidase M10A family.</text>
</comment>
<evidence type="ECO:0000256" key="5">
    <source>
        <dbReference type="ARBA" id="ARBA00022729"/>
    </source>
</evidence>
<organism evidence="10 11">
    <name type="scientific">Daphnia pulex</name>
    <name type="common">Water flea</name>
    <dbReference type="NCBI Taxonomy" id="6669"/>
    <lineage>
        <taxon>Eukaryota</taxon>
        <taxon>Metazoa</taxon>
        <taxon>Ecdysozoa</taxon>
        <taxon>Arthropoda</taxon>
        <taxon>Crustacea</taxon>
        <taxon>Branchiopoda</taxon>
        <taxon>Diplostraca</taxon>
        <taxon>Cladocera</taxon>
        <taxon>Anomopoda</taxon>
        <taxon>Daphniidae</taxon>
        <taxon>Daphnia</taxon>
    </lineage>
</organism>
<dbReference type="GO" id="GO:0006508">
    <property type="term" value="P:proteolysis"/>
    <property type="evidence" value="ECO:0007669"/>
    <property type="project" value="UniProtKB-KW"/>
</dbReference>
<dbReference type="eggNOG" id="KOG1565">
    <property type="taxonomic scope" value="Eukaryota"/>
</dbReference>
<dbReference type="InterPro" id="IPR024079">
    <property type="entry name" value="MetalloPept_cat_dom_sf"/>
</dbReference>
<evidence type="ECO:0000313" key="10">
    <source>
        <dbReference type="EMBL" id="EFX75821.1"/>
    </source>
</evidence>
<feature type="non-terminal residue" evidence="10">
    <location>
        <position position="1"/>
    </location>
</feature>
<keyword evidence="8" id="KW-0482">Metalloprotease</keyword>
<dbReference type="FunFam" id="3.40.390.10:FF:000295">
    <property type="match status" value="1"/>
</dbReference>
<comment type="cofactor">
    <cofactor evidence="1">
        <name>Zn(2+)</name>
        <dbReference type="ChEBI" id="CHEBI:29105"/>
    </cofactor>
</comment>
<proteinExistence type="inferred from homology"/>
<dbReference type="PhylomeDB" id="E9GX65"/>
<dbReference type="STRING" id="6669.E9GX65"/>
<evidence type="ECO:0000256" key="4">
    <source>
        <dbReference type="ARBA" id="ARBA00022723"/>
    </source>
</evidence>
<reference evidence="10 11" key="1">
    <citation type="journal article" date="2011" name="Science">
        <title>The ecoresponsive genome of Daphnia pulex.</title>
        <authorList>
            <person name="Colbourne J.K."/>
            <person name="Pfrender M.E."/>
            <person name="Gilbert D."/>
            <person name="Thomas W.K."/>
            <person name="Tucker A."/>
            <person name="Oakley T.H."/>
            <person name="Tokishita S."/>
            <person name="Aerts A."/>
            <person name="Arnold G.J."/>
            <person name="Basu M.K."/>
            <person name="Bauer D.J."/>
            <person name="Caceres C.E."/>
            <person name="Carmel L."/>
            <person name="Casola C."/>
            <person name="Choi J.H."/>
            <person name="Detter J.C."/>
            <person name="Dong Q."/>
            <person name="Dusheyko S."/>
            <person name="Eads B.D."/>
            <person name="Frohlich T."/>
            <person name="Geiler-Samerotte K.A."/>
            <person name="Gerlach D."/>
            <person name="Hatcher P."/>
            <person name="Jogdeo S."/>
            <person name="Krijgsveld J."/>
            <person name="Kriventseva E.V."/>
            <person name="Kultz D."/>
            <person name="Laforsch C."/>
            <person name="Lindquist E."/>
            <person name="Lopez J."/>
            <person name="Manak J.R."/>
            <person name="Muller J."/>
            <person name="Pangilinan J."/>
            <person name="Patwardhan R.P."/>
            <person name="Pitluck S."/>
            <person name="Pritham E.J."/>
            <person name="Rechtsteiner A."/>
            <person name="Rho M."/>
            <person name="Rogozin I.B."/>
            <person name="Sakarya O."/>
            <person name="Salamov A."/>
            <person name="Schaack S."/>
            <person name="Shapiro H."/>
            <person name="Shiga Y."/>
            <person name="Skalitzky C."/>
            <person name="Smith Z."/>
            <person name="Souvorov A."/>
            <person name="Sung W."/>
            <person name="Tang Z."/>
            <person name="Tsuchiya D."/>
            <person name="Tu H."/>
            <person name="Vos H."/>
            <person name="Wang M."/>
            <person name="Wolf Y.I."/>
            <person name="Yamagata H."/>
            <person name="Yamada T."/>
            <person name="Ye Y."/>
            <person name="Shaw J.R."/>
            <person name="Andrews J."/>
            <person name="Crease T.J."/>
            <person name="Tang H."/>
            <person name="Lucas S.M."/>
            <person name="Robertson H.M."/>
            <person name="Bork P."/>
            <person name="Koonin E.V."/>
            <person name="Zdobnov E.M."/>
            <person name="Grigoriev I.V."/>
            <person name="Lynch M."/>
            <person name="Boore J.L."/>
        </authorList>
    </citation>
    <scope>NUCLEOTIDE SEQUENCE [LARGE SCALE GENOMIC DNA]</scope>
</reference>
<keyword evidence="4" id="KW-0479">Metal-binding</keyword>
<name>E9GX65_DAPPU</name>
<dbReference type="GO" id="GO:0031012">
    <property type="term" value="C:extracellular matrix"/>
    <property type="evidence" value="ECO:0007669"/>
    <property type="project" value="InterPro"/>
</dbReference>
<dbReference type="EMBL" id="GL732572">
    <property type="protein sequence ID" value="EFX75821.1"/>
    <property type="molecule type" value="Genomic_DNA"/>
</dbReference>
<dbReference type="HOGENOM" id="CLU_2711952_0_0_1"/>
<dbReference type="InterPro" id="IPR001818">
    <property type="entry name" value="Pept_M10_metallopeptidase"/>
</dbReference>
<dbReference type="PANTHER" id="PTHR10201:SF291">
    <property type="entry name" value="MATRIX METALLOPROTEINASE 1, ISOFORM C-RELATED"/>
    <property type="match status" value="1"/>
</dbReference>
<evidence type="ECO:0000256" key="7">
    <source>
        <dbReference type="ARBA" id="ARBA00022833"/>
    </source>
</evidence>
<protein>
    <recommendedName>
        <fullName evidence="9">Peptidase M10 metallopeptidase domain-containing protein</fullName>
    </recommendedName>
</protein>
<keyword evidence="11" id="KW-1185">Reference proteome</keyword>
<evidence type="ECO:0000256" key="6">
    <source>
        <dbReference type="ARBA" id="ARBA00022801"/>
    </source>
</evidence>
<dbReference type="SUPFAM" id="SSF55486">
    <property type="entry name" value="Metalloproteases ('zincins'), catalytic domain"/>
    <property type="match status" value="1"/>
</dbReference>
<dbReference type="Gene3D" id="3.40.390.10">
    <property type="entry name" value="Collagenase (Catalytic Domain)"/>
    <property type="match status" value="1"/>
</dbReference>
<keyword evidence="5" id="KW-0732">Signal</keyword>
<feature type="domain" description="Peptidase M10 metallopeptidase" evidence="9">
    <location>
        <begin position="3"/>
        <end position="70"/>
    </location>
</feature>